<dbReference type="Proteomes" id="UP001165427">
    <property type="component" value="Unassembled WGS sequence"/>
</dbReference>
<proteinExistence type="predicted"/>
<evidence type="ECO:0000259" key="1">
    <source>
        <dbReference type="Pfam" id="PF01937"/>
    </source>
</evidence>
<organism evidence="2 3">
    <name type="scientific">Desulfatitalea alkaliphila</name>
    <dbReference type="NCBI Taxonomy" id="2929485"/>
    <lineage>
        <taxon>Bacteria</taxon>
        <taxon>Pseudomonadati</taxon>
        <taxon>Thermodesulfobacteriota</taxon>
        <taxon>Desulfobacteria</taxon>
        <taxon>Desulfobacterales</taxon>
        <taxon>Desulfosarcinaceae</taxon>
        <taxon>Desulfatitalea</taxon>
    </lineage>
</organism>
<protein>
    <submittedName>
        <fullName evidence="2">ARMT1-like domain-containing protein</fullName>
    </submittedName>
</protein>
<gene>
    <name evidence="2" type="ORF">MRX98_15615</name>
</gene>
<reference evidence="2" key="1">
    <citation type="submission" date="2022-04" db="EMBL/GenBank/DDBJ databases">
        <title>Desulfatitalea alkaliphila sp. nov., a novel anaerobic sulfate-reducing bacterium isolated from terrestrial mud volcano, Taman Peninsula, Russia.</title>
        <authorList>
            <person name="Khomyakova M.A."/>
            <person name="Merkel A.Y."/>
            <person name="Slobodkin A.I."/>
        </authorList>
    </citation>
    <scope>NUCLEOTIDE SEQUENCE</scope>
    <source>
        <strain evidence="2">M08but</strain>
    </source>
</reference>
<dbReference type="Gene3D" id="3.40.50.10880">
    <property type="entry name" value="Uncharacterised protein PF01937, DUF89, domain 3"/>
    <property type="match status" value="1"/>
</dbReference>
<name>A0AA41R566_9BACT</name>
<dbReference type="InterPro" id="IPR002791">
    <property type="entry name" value="ARMT1-like_metal-bd"/>
</dbReference>
<evidence type="ECO:0000313" key="2">
    <source>
        <dbReference type="EMBL" id="MCJ8502011.1"/>
    </source>
</evidence>
<dbReference type="SUPFAM" id="SSF111321">
    <property type="entry name" value="AF1104-like"/>
    <property type="match status" value="1"/>
</dbReference>
<dbReference type="InterPro" id="IPR036075">
    <property type="entry name" value="ARMT-1-like_metal-bd_sf"/>
</dbReference>
<dbReference type="RefSeq" id="WP_246911693.1">
    <property type="nucleotide sequence ID" value="NZ_JALJRB010000019.1"/>
</dbReference>
<keyword evidence="3" id="KW-1185">Reference proteome</keyword>
<dbReference type="Pfam" id="PF01937">
    <property type="entry name" value="ARMT1-like_dom"/>
    <property type="match status" value="1"/>
</dbReference>
<feature type="domain" description="Damage-control phosphatase ARMT1-like metal-binding" evidence="1">
    <location>
        <begin position="92"/>
        <end position="404"/>
    </location>
</feature>
<dbReference type="EMBL" id="JALJRB010000019">
    <property type="protein sequence ID" value="MCJ8502011.1"/>
    <property type="molecule type" value="Genomic_DNA"/>
</dbReference>
<dbReference type="AlphaFoldDB" id="A0AA41R566"/>
<accession>A0AA41R566</accession>
<comment type="caution">
    <text evidence="2">The sequence shown here is derived from an EMBL/GenBank/DDBJ whole genome shotgun (WGS) entry which is preliminary data.</text>
</comment>
<sequence>MPVAPETKQNAKAAAKAAEPVYVPGQSPEQDAWFTSFFIENHLDYFTSPEKAASDEQIRFMVYTAPNERYYPCSDKMFGAIIWRNNSAHIQKAYNQVLQRILALIERQIEDQREKAYLESLVINKYQHETRDEIMMPSRLEKRLMQIYLNRTHIEDPFAVEKSERNQRARALLEAPAFQEAFNHVTETALQNPPKTLNEIKSQIAAVEFQRLLCMANAPELWQTDRPGELSTADYLQLFDKPITGNGRRPLMDFLGFGRSYPPKQRRILWLADESGEVVVDLALIRFLVSHGNKVIVAFKEGPLYTKADILDITADTVLHNAMGQALTIDDPRMGKNDLVRTLRSDVPILALSDGTSENLNLILVSTTFARMFKEVDAVVSRGLDQRRRLFDTRFQFTQDIFSIASDGAGAVSILYKSRHPEVIKFSHHDLERKGNAIIAQMKAAKAKGMTVIFYSGIIGSIPGKIKMAKAIMSTFVDHLKKQSAMTFIINPSEYYEPGMDADDLMYMWEIVQRSGQIDIWRFQTYDDIVTAFQIMGRKIPPEWVGKDATYSTGCTKEMAIAIDVQQKHPEMQIIGPGKERFMRRKEYGVGKMYDQRLGMICPTGNCTELS</sequence>
<evidence type="ECO:0000313" key="3">
    <source>
        <dbReference type="Proteomes" id="UP001165427"/>
    </source>
</evidence>